<keyword evidence="3" id="KW-1185">Reference proteome</keyword>
<organism evidence="2 3">
    <name type="scientific">Halapricum desulfuricans</name>
    <dbReference type="NCBI Taxonomy" id="2841257"/>
    <lineage>
        <taxon>Archaea</taxon>
        <taxon>Methanobacteriati</taxon>
        <taxon>Methanobacteriota</taxon>
        <taxon>Stenosarchaea group</taxon>
        <taxon>Halobacteria</taxon>
        <taxon>Halobacteriales</taxon>
        <taxon>Haloarculaceae</taxon>
        <taxon>Halapricum</taxon>
    </lineage>
</organism>
<keyword evidence="1" id="KW-0472">Membrane</keyword>
<dbReference type="GeneID" id="68858393"/>
<feature type="transmembrane region" description="Helical" evidence="1">
    <location>
        <begin position="12"/>
        <end position="33"/>
    </location>
</feature>
<dbReference type="Pfam" id="PF24432">
    <property type="entry name" value="DUF7555"/>
    <property type="match status" value="1"/>
</dbReference>
<gene>
    <name evidence="2" type="ORF">HSEST_1758</name>
</gene>
<dbReference type="Proteomes" id="UP000663292">
    <property type="component" value="Chromosome"/>
</dbReference>
<sequence>MTSNTHRAVDLIVWVCAVAAAIVAVSGVVSFLFGNGLLTLKYVLFYIGFLLFGLGSFGIQPKRPSKDTKRITVESDSPWGFEERLHDLPPLRDLQIPVEDRVSRDLKVFVTSLVVLGISLVLELFAGVSV</sequence>
<evidence type="ECO:0000256" key="1">
    <source>
        <dbReference type="SAM" id="Phobius"/>
    </source>
</evidence>
<proteinExistence type="predicted"/>
<accession>A0A897NLB7</accession>
<keyword evidence="1" id="KW-1133">Transmembrane helix</keyword>
<protein>
    <submittedName>
        <fullName evidence="2">Putative membrane protein</fullName>
    </submittedName>
</protein>
<dbReference type="RefSeq" id="WP_229120559.1">
    <property type="nucleotide sequence ID" value="NZ_CP064791.1"/>
</dbReference>
<name>A0A897NLB7_9EURY</name>
<dbReference type="InterPro" id="IPR055977">
    <property type="entry name" value="DUF7555"/>
</dbReference>
<keyword evidence="1" id="KW-0812">Transmembrane</keyword>
<evidence type="ECO:0000313" key="2">
    <source>
        <dbReference type="EMBL" id="QSG15280.1"/>
    </source>
</evidence>
<evidence type="ECO:0000313" key="3">
    <source>
        <dbReference type="Proteomes" id="UP000663292"/>
    </source>
</evidence>
<reference evidence="2 3" key="1">
    <citation type="submission" date="2020-11" db="EMBL/GenBank/DDBJ databases">
        <title>Carbohydrate-dependent, anaerobic sulfur respiration: A novel catabolism in halophilic archaea.</title>
        <authorList>
            <person name="Sorokin D.Y."/>
            <person name="Messina E."/>
            <person name="Smedile F."/>
            <person name="La Cono V."/>
            <person name="Hallsworth J.E."/>
            <person name="Yakimov M.M."/>
        </authorList>
    </citation>
    <scope>NUCLEOTIDE SEQUENCE [LARGE SCALE GENOMIC DNA]</scope>
    <source>
        <strain evidence="2 3">HSR-Est</strain>
    </source>
</reference>
<dbReference type="EMBL" id="CP064791">
    <property type="protein sequence ID" value="QSG15280.1"/>
    <property type="molecule type" value="Genomic_DNA"/>
</dbReference>
<dbReference type="AlphaFoldDB" id="A0A897NLB7"/>
<feature type="transmembrane region" description="Helical" evidence="1">
    <location>
        <begin position="108"/>
        <end position="128"/>
    </location>
</feature>
<feature type="transmembrane region" description="Helical" evidence="1">
    <location>
        <begin position="39"/>
        <end position="59"/>
    </location>
</feature>